<protein>
    <recommendedName>
        <fullName evidence="3">F-box domain-containing protein</fullName>
    </recommendedName>
</protein>
<gene>
    <name evidence="1" type="ORF">FB45DRAFT_1017182</name>
</gene>
<comment type="caution">
    <text evidence="1">The sequence shown here is derived from an EMBL/GenBank/DDBJ whole genome shotgun (WGS) entry which is preliminary data.</text>
</comment>
<evidence type="ECO:0000313" key="2">
    <source>
        <dbReference type="Proteomes" id="UP001221142"/>
    </source>
</evidence>
<evidence type="ECO:0000313" key="1">
    <source>
        <dbReference type="EMBL" id="KAJ7649724.1"/>
    </source>
</evidence>
<sequence length="158" mass="18428">MRRFPNESCVDPDAEFDPLRNGVWILGWVCQRWRAVALGTPELWRHFVLRETGEQDPLKPFLNIQLDRARSAPLFIRFSARRSIELMDVLLDVSSQWADVQLGSTELCNRFLNQDSHFPHLKRLEIYSYLPLLEGRTSSIDNVMTMTWSLHSPLLTIC</sequence>
<dbReference type="AlphaFoldDB" id="A0AAD7G1U5"/>
<dbReference type="EMBL" id="JARKIF010000001">
    <property type="protein sequence ID" value="KAJ7649724.1"/>
    <property type="molecule type" value="Genomic_DNA"/>
</dbReference>
<reference evidence="1" key="1">
    <citation type="submission" date="2023-03" db="EMBL/GenBank/DDBJ databases">
        <title>Massive genome expansion in bonnet fungi (Mycena s.s.) driven by repeated elements and novel gene families across ecological guilds.</title>
        <authorList>
            <consortium name="Lawrence Berkeley National Laboratory"/>
            <person name="Harder C.B."/>
            <person name="Miyauchi S."/>
            <person name="Viragh M."/>
            <person name="Kuo A."/>
            <person name="Thoen E."/>
            <person name="Andreopoulos B."/>
            <person name="Lu D."/>
            <person name="Skrede I."/>
            <person name="Drula E."/>
            <person name="Henrissat B."/>
            <person name="Morin E."/>
            <person name="Kohler A."/>
            <person name="Barry K."/>
            <person name="LaButti K."/>
            <person name="Morin E."/>
            <person name="Salamov A."/>
            <person name="Lipzen A."/>
            <person name="Mereny Z."/>
            <person name="Hegedus B."/>
            <person name="Baldrian P."/>
            <person name="Stursova M."/>
            <person name="Weitz H."/>
            <person name="Taylor A."/>
            <person name="Grigoriev I.V."/>
            <person name="Nagy L.G."/>
            <person name="Martin F."/>
            <person name="Kauserud H."/>
        </authorList>
    </citation>
    <scope>NUCLEOTIDE SEQUENCE</scope>
    <source>
        <strain evidence="1">9284</strain>
    </source>
</reference>
<dbReference type="Proteomes" id="UP001221142">
    <property type="component" value="Unassembled WGS sequence"/>
</dbReference>
<organism evidence="1 2">
    <name type="scientific">Roridomyces roridus</name>
    <dbReference type="NCBI Taxonomy" id="1738132"/>
    <lineage>
        <taxon>Eukaryota</taxon>
        <taxon>Fungi</taxon>
        <taxon>Dikarya</taxon>
        <taxon>Basidiomycota</taxon>
        <taxon>Agaricomycotina</taxon>
        <taxon>Agaricomycetes</taxon>
        <taxon>Agaricomycetidae</taxon>
        <taxon>Agaricales</taxon>
        <taxon>Marasmiineae</taxon>
        <taxon>Mycenaceae</taxon>
        <taxon>Roridomyces</taxon>
    </lineage>
</organism>
<proteinExistence type="predicted"/>
<name>A0AAD7G1U5_9AGAR</name>
<evidence type="ECO:0008006" key="3">
    <source>
        <dbReference type="Google" id="ProtNLM"/>
    </source>
</evidence>
<accession>A0AAD7G1U5</accession>
<keyword evidence="2" id="KW-1185">Reference proteome</keyword>